<dbReference type="Pfam" id="PF00106">
    <property type="entry name" value="adh_short"/>
    <property type="match status" value="1"/>
</dbReference>
<evidence type="ECO:0000256" key="2">
    <source>
        <dbReference type="ARBA" id="ARBA00023002"/>
    </source>
</evidence>
<protein>
    <recommendedName>
        <fullName evidence="4">SDR family NAD(P)-dependent oxidoreductase</fullName>
    </recommendedName>
</protein>
<evidence type="ECO:0000313" key="3">
    <source>
        <dbReference type="EMBL" id="SVE56849.1"/>
    </source>
</evidence>
<evidence type="ECO:0000256" key="1">
    <source>
        <dbReference type="ARBA" id="ARBA00006484"/>
    </source>
</evidence>
<dbReference type="InterPro" id="IPR002347">
    <property type="entry name" value="SDR_fam"/>
</dbReference>
<dbReference type="AlphaFoldDB" id="A0A383EJM6"/>
<dbReference type="PRINTS" id="PR00081">
    <property type="entry name" value="GDHRDH"/>
</dbReference>
<organism evidence="3">
    <name type="scientific">marine metagenome</name>
    <dbReference type="NCBI Taxonomy" id="408172"/>
    <lineage>
        <taxon>unclassified sequences</taxon>
        <taxon>metagenomes</taxon>
        <taxon>ecological metagenomes</taxon>
    </lineage>
</organism>
<dbReference type="GO" id="GO:0016491">
    <property type="term" value="F:oxidoreductase activity"/>
    <property type="evidence" value="ECO:0007669"/>
    <property type="project" value="UniProtKB-KW"/>
</dbReference>
<accession>A0A383EJM6</accession>
<dbReference type="PANTHER" id="PTHR44196:SF1">
    <property type="entry name" value="DEHYDROGENASE_REDUCTASE SDR FAMILY MEMBER 7B"/>
    <property type="match status" value="1"/>
</dbReference>
<comment type="similarity">
    <text evidence="1">Belongs to the short-chain dehydrogenases/reductases (SDR) family.</text>
</comment>
<dbReference type="Gene3D" id="3.40.50.720">
    <property type="entry name" value="NAD(P)-binding Rossmann-like Domain"/>
    <property type="match status" value="1"/>
</dbReference>
<dbReference type="PANTHER" id="PTHR44196">
    <property type="entry name" value="DEHYDROGENASE/REDUCTASE SDR FAMILY MEMBER 7B"/>
    <property type="match status" value="1"/>
</dbReference>
<gene>
    <name evidence="3" type="ORF">METZ01_LOCUS509703</name>
</gene>
<dbReference type="GO" id="GO:0016020">
    <property type="term" value="C:membrane"/>
    <property type="evidence" value="ECO:0007669"/>
    <property type="project" value="TreeGrafter"/>
</dbReference>
<evidence type="ECO:0008006" key="4">
    <source>
        <dbReference type="Google" id="ProtNLM"/>
    </source>
</evidence>
<proteinExistence type="inferred from homology"/>
<dbReference type="EMBL" id="UINC01226386">
    <property type="protein sequence ID" value="SVE56849.1"/>
    <property type="molecule type" value="Genomic_DNA"/>
</dbReference>
<dbReference type="InterPro" id="IPR036291">
    <property type="entry name" value="NAD(P)-bd_dom_sf"/>
</dbReference>
<sequence>MNSFQTYLKGKSVLITGASQGVGLAIAETLSGFGMKMGLLARSEEKLIKISARANSAGSEAFIIKADLSDRKDVEDAARKFEEAQGGPPDFLINNAGIGLRGFWKDIDLDAELKVLSVNYTAPIILTRYFLPAMLQRNSGHIININAFGGMFANPY</sequence>
<reference evidence="3" key="1">
    <citation type="submission" date="2018-05" db="EMBL/GenBank/DDBJ databases">
        <authorList>
            <person name="Lanie J.A."/>
            <person name="Ng W.-L."/>
            <person name="Kazmierczak K.M."/>
            <person name="Andrzejewski T.M."/>
            <person name="Davidsen T.M."/>
            <person name="Wayne K.J."/>
            <person name="Tettelin H."/>
            <person name="Glass J.I."/>
            <person name="Rusch D."/>
            <person name="Podicherti R."/>
            <person name="Tsui H.-C.T."/>
            <person name="Winkler M.E."/>
        </authorList>
    </citation>
    <scope>NUCLEOTIDE SEQUENCE</scope>
</reference>
<dbReference type="SUPFAM" id="SSF51735">
    <property type="entry name" value="NAD(P)-binding Rossmann-fold domains"/>
    <property type="match status" value="1"/>
</dbReference>
<name>A0A383EJM6_9ZZZZ</name>
<keyword evidence="2" id="KW-0560">Oxidoreductase</keyword>
<feature type="non-terminal residue" evidence="3">
    <location>
        <position position="156"/>
    </location>
</feature>